<dbReference type="PANTHER" id="PTHR42937">
    <property type="match status" value="1"/>
</dbReference>
<reference evidence="5" key="1">
    <citation type="journal article" date="2019" name="Int. J. Syst. Evol. Microbiol.">
        <title>The Global Catalogue of Microorganisms (GCM) 10K type strain sequencing project: providing services to taxonomists for standard genome sequencing and annotation.</title>
        <authorList>
            <consortium name="The Broad Institute Genomics Platform"/>
            <consortium name="The Broad Institute Genome Sequencing Center for Infectious Disease"/>
            <person name="Wu L."/>
            <person name="Ma J."/>
        </authorList>
    </citation>
    <scope>NUCLEOTIDE SEQUENCE [LARGE SCALE GENOMIC DNA]</scope>
    <source>
        <strain evidence="5">JCM 9377</strain>
    </source>
</reference>
<dbReference type="EMBL" id="BAAAUV010000009">
    <property type="protein sequence ID" value="GAA3217355.1"/>
    <property type="molecule type" value="Genomic_DNA"/>
</dbReference>
<name>A0ABP6QCA2_9ACTN</name>
<evidence type="ECO:0000259" key="3">
    <source>
        <dbReference type="Pfam" id="PF00291"/>
    </source>
</evidence>
<keyword evidence="5" id="KW-1185">Reference proteome</keyword>
<accession>A0ABP6QCA2</accession>
<evidence type="ECO:0000313" key="5">
    <source>
        <dbReference type="Proteomes" id="UP001501237"/>
    </source>
</evidence>
<proteinExistence type="predicted"/>
<dbReference type="Pfam" id="PF00291">
    <property type="entry name" value="PALP"/>
    <property type="match status" value="1"/>
</dbReference>
<evidence type="ECO:0000256" key="2">
    <source>
        <dbReference type="ARBA" id="ARBA00022898"/>
    </source>
</evidence>
<dbReference type="PANTHER" id="PTHR42937:SF1">
    <property type="entry name" value="DIAMINOPROPIONATE AMMONIA-LYASE"/>
    <property type="match status" value="1"/>
</dbReference>
<dbReference type="SUPFAM" id="SSF53686">
    <property type="entry name" value="Tryptophan synthase beta subunit-like PLP-dependent enzymes"/>
    <property type="match status" value="1"/>
</dbReference>
<protein>
    <recommendedName>
        <fullName evidence="3">Tryptophan synthase beta chain-like PALP domain-containing protein</fullName>
    </recommendedName>
</protein>
<comment type="caution">
    <text evidence="4">The sequence shown here is derived from an EMBL/GenBank/DDBJ whole genome shotgun (WGS) entry which is preliminary data.</text>
</comment>
<evidence type="ECO:0000313" key="4">
    <source>
        <dbReference type="EMBL" id="GAA3217355.1"/>
    </source>
</evidence>
<dbReference type="Gene3D" id="3.40.50.1100">
    <property type="match status" value="2"/>
</dbReference>
<feature type="domain" description="Tryptophan synthase beta chain-like PALP" evidence="3">
    <location>
        <begin position="33"/>
        <end position="331"/>
    </location>
</feature>
<dbReference type="InterPro" id="IPR036052">
    <property type="entry name" value="TrpB-like_PALP_sf"/>
</dbReference>
<keyword evidence="2" id="KW-0663">Pyridoxal phosphate</keyword>
<dbReference type="Proteomes" id="UP001501237">
    <property type="component" value="Unassembled WGS sequence"/>
</dbReference>
<organism evidence="4 5">
    <name type="scientific">Actinocorallia longicatena</name>
    <dbReference type="NCBI Taxonomy" id="111803"/>
    <lineage>
        <taxon>Bacteria</taxon>
        <taxon>Bacillati</taxon>
        <taxon>Actinomycetota</taxon>
        <taxon>Actinomycetes</taxon>
        <taxon>Streptosporangiales</taxon>
        <taxon>Thermomonosporaceae</taxon>
        <taxon>Actinocorallia</taxon>
    </lineage>
</organism>
<dbReference type="RefSeq" id="WP_344830364.1">
    <property type="nucleotide sequence ID" value="NZ_BAAAUV010000009.1"/>
</dbReference>
<dbReference type="InterPro" id="IPR001926">
    <property type="entry name" value="TrpB-like_PALP"/>
</dbReference>
<comment type="cofactor">
    <cofactor evidence="1">
        <name>pyridoxal 5'-phosphate</name>
        <dbReference type="ChEBI" id="CHEBI:597326"/>
    </cofactor>
</comment>
<evidence type="ECO:0000256" key="1">
    <source>
        <dbReference type="ARBA" id="ARBA00001933"/>
    </source>
</evidence>
<gene>
    <name evidence="4" type="ORF">GCM10010468_40020</name>
</gene>
<sequence length="355" mass="36031">MASDLRQMWTAADLGWRCEPAPAGIREFHAKLPGYVPTPLVDAPELAASLGVGRVLVKDESARLGLPAFKALGASWAVHLLLTGRPAGTALTLVTATDGNHGRAVARTARLFGQRAVVYVPEGVHPAAVAAIGDEGATVVAVPGPYDEAVRRAAAHPGGTLVQDTAWPGYERVPGWIVDGYSTLFAELDDRLPTAPDLVVVPAGVGSLAQAAVTHYRSGSARPALLTVEPETAACVLASLTAGEPVTVPTGETALAGLNCGTVSSLAWPLLRDGLSAAVAVTDEETAAAAQALAAAGVPAGPCGAASLAGARAALPALDLPPSATIVLLSTEGREANPSSITKQALGMILPNRFR</sequence>